<evidence type="ECO:0000256" key="1">
    <source>
        <dbReference type="ARBA" id="ARBA00023015"/>
    </source>
</evidence>
<dbReference type="SUPFAM" id="SSF46785">
    <property type="entry name" value="Winged helix' DNA-binding domain"/>
    <property type="match status" value="1"/>
</dbReference>
<evidence type="ECO:0000313" key="6">
    <source>
        <dbReference type="Proteomes" id="UP001205311"/>
    </source>
</evidence>
<dbReference type="PROSITE" id="PS50949">
    <property type="entry name" value="HTH_GNTR"/>
    <property type="match status" value="1"/>
</dbReference>
<dbReference type="SMART" id="SM00895">
    <property type="entry name" value="FCD"/>
    <property type="match status" value="1"/>
</dbReference>
<dbReference type="Pfam" id="PF00392">
    <property type="entry name" value="GntR"/>
    <property type="match status" value="1"/>
</dbReference>
<dbReference type="Gene3D" id="1.20.120.530">
    <property type="entry name" value="GntR ligand-binding domain-like"/>
    <property type="match status" value="1"/>
</dbReference>
<dbReference type="InterPro" id="IPR011711">
    <property type="entry name" value="GntR_C"/>
</dbReference>
<sequence>MPAMADAVDTVEAPIPRSEPLREAVYARIAGMVARGELAPGSPVTEATLTRQLGVSRTPVREALLRLEAEGVLQSALARGFAVRPLDGREAANLYPILGTLEALAVRGANPAGFDVPALTNLAQDLARSGDPLGRWRLDTTFHDLLVDAAANPPLSTMTRALRTNLSRYELASAREADHQKHSDQWHRDILAALRGGDLERAAQLVTEKWADSLRTVLSWLQ</sequence>
<keyword evidence="6" id="KW-1185">Reference proteome</keyword>
<comment type="caution">
    <text evidence="5">The sequence shown here is derived from an EMBL/GenBank/DDBJ whole genome shotgun (WGS) entry which is preliminary data.</text>
</comment>
<dbReference type="PANTHER" id="PTHR43537:SF45">
    <property type="entry name" value="GNTR FAMILY REGULATORY PROTEIN"/>
    <property type="match status" value="1"/>
</dbReference>
<proteinExistence type="predicted"/>
<keyword evidence="1" id="KW-0805">Transcription regulation</keyword>
<dbReference type="EMBL" id="JAMTCP010000031">
    <property type="protein sequence ID" value="MCP2260752.1"/>
    <property type="molecule type" value="Genomic_DNA"/>
</dbReference>
<evidence type="ECO:0000256" key="3">
    <source>
        <dbReference type="ARBA" id="ARBA00023163"/>
    </source>
</evidence>
<dbReference type="SUPFAM" id="SSF48008">
    <property type="entry name" value="GntR ligand-binding domain-like"/>
    <property type="match status" value="1"/>
</dbReference>
<evidence type="ECO:0000313" key="5">
    <source>
        <dbReference type="EMBL" id="MCP2260752.1"/>
    </source>
</evidence>
<organism evidence="5 6">
    <name type="scientific">Streptoalloteichus tenebrarius (strain ATCC 17920 / DSM 40477 / JCM 4838 / CBS 697.72 / NBRC 16177 / NCIMB 11028 / NRRL B-12390 / A12253. 1 / ISP 5477)</name>
    <name type="common">Streptomyces tenebrarius</name>
    <dbReference type="NCBI Taxonomy" id="1933"/>
    <lineage>
        <taxon>Bacteria</taxon>
        <taxon>Bacillati</taxon>
        <taxon>Actinomycetota</taxon>
        <taxon>Actinomycetes</taxon>
        <taxon>Pseudonocardiales</taxon>
        <taxon>Pseudonocardiaceae</taxon>
        <taxon>Streptoalloteichus</taxon>
    </lineage>
</organism>
<dbReference type="PRINTS" id="PR00035">
    <property type="entry name" value="HTHGNTR"/>
</dbReference>
<dbReference type="InterPro" id="IPR036388">
    <property type="entry name" value="WH-like_DNA-bd_sf"/>
</dbReference>
<dbReference type="Gene3D" id="1.10.10.10">
    <property type="entry name" value="Winged helix-like DNA-binding domain superfamily/Winged helix DNA-binding domain"/>
    <property type="match status" value="1"/>
</dbReference>
<dbReference type="PANTHER" id="PTHR43537">
    <property type="entry name" value="TRANSCRIPTIONAL REGULATOR, GNTR FAMILY"/>
    <property type="match status" value="1"/>
</dbReference>
<accession>A0ABT1HYZ6</accession>
<feature type="domain" description="HTH gntR-type" evidence="4">
    <location>
        <begin position="19"/>
        <end position="86"/>
    </location>
</feature>
<dbReference type="SMART" id="SM00345">
    <property type="entry name" value="HTH_GNTR"/>
    <property type="match status" value="1"/>
</dbReference>
<dbReference type="CDD" id="cd07377">
    <property type="entry name" value="WHTH_GntR"/>
    <property type="match status" value="1"/>
</dbReference>
<dbReference type="GO" id="GO:0003677">
    <property type="term" value="F:DNA binding"/>
    <property type="evidence" value="ECO:0007669"/>
    <property type="project" value="UniProtKB-KW"/>
</dbReference>
<evidence type="ECO:0000256" key="2">
    <source>
        <dbReference type="ARBA" id="ARBA00023125"/>
    </source>
</evidence>
<protein>
    <submittedName>
        <fullName evidence="5">DNA-binding transcriptional regulator, GntR family</fullName>
    </submittedName>
</protein>
<keyword evidence="2 5" id="KW-0238">DNA-binding</keyword>
<dbReference type="InterPro" id="IPR008920">
    <property type="entry name" value="TF_FadR/GntR_C"/>
</dbReference>
<dbReference type="Proteomes" id="UP001205311">
    <property type="component" value="Unassembled WGS sequence"/>
</dbReference>
<dbReference type="InterPro" id="IPR036390">
    <property type="entry name" value="WH_DNA-bd_sf"/>
</dbReference>
<gene>
    <name evidence="5" type="ORF">LX15_004472</name>
</gene>
<dbReference type="InterPro" id="IPR000524">
    <property type="entry name" value="Tscrpt_reg_HTH_GntR"/>
</dbReference>
<evidence type="ECO:0000259" key="4">
    <source>
        <dbReference type="PROSITE" id="PS50949"/>
    </source>
</evidence>
<reference evidence="5 6" key="1">
    <citation type="submission" date="2022-06" db="EMBL/GenBank/DDBJ databases">
        <title>Genomic Encyclopedia of Archaeal and Bacterial Type Strains, Phase II (KMG-II): from individual species to whole genera.</title>
        <authorList>
            <person name="Goeker M."/>
        </authorList>
    </citation>
    <scope>NUCLEOTIDE SEQUENCE [LARGE SCALE GENOMIC DNA]</scope>
    <source>
        <strain evidence="5 6">DSM 40477</strain>
    </source>
</reference>
<name>A0ABT1HYZ6_STRSD</name>
<dbReference type="Pfam" id="PF07729">
    <property type="entry name" value="FCD"/>
    <property type="match status" value="1"/>
</dbReference>
<keyword evidence="3" id="KW-0804">Transcription</keyword>